<organism evidence="1 2">
    <name type="scientific">Archaeoglobus fulgidus DSM 8774</name>
    <dbReference type="NCBI Taxonomy" id="1344584"/>
    <lineage>
        <taxon>Archaea</taxon>
        <taxon>Methanobacteriati</taxon>
        <taxon>Methanobacteriota</taxon>
        <taxon>Archaeoglobi</taxon>
        <taxon>Archaeoglobales</taxon>
        <taxon>Archaeoglobaceae</taxon>
        <taxon>Archaeoglobus</taxon>
    </lineage>
</organism>
<reference evidence="1 2" key="1">
    <citation type="submission" date="2013-07" db="EMBL/GenBank/DDBJ databases">
        <title>Genome of Archaeoglobus fulgidus.</title>
        <authorList>
            <person name="Fiebig A."/>
            <person name="Birkeland N.-K."/>
        </authorList>
    </citation>
    <scope>NUCLEOTIDE SEQUENCE [LARGE SCALE GENOMIC DNA]</scope>
    <source>
        <strain evidence="1 2">DSM 8774</strain>
    </source>
</reference>
<protein>
    <submittedName>
        <fullName evidence="1">Uncharacterized protein</fullName>
    </submittedName>
</protein>
<proteinExistence type="predicted"/>
<dbReference type="KEGG" id="afg:AFULGI_00016340"/>
<evidence type="ECO:0000313" key="2">
    <source>
        <dbReference type="Proteomes" id="UP000028501"/>
    </source>
</evidence>
<sequence>MVVLIPAEEVIDGWSKESEIDESELAKKFGCKSIERAEEYGERAWRFKISDEISLIAWDAGNGWWVPLYFEIRSDIVEEAVKKVLLANLI</sequence>
<dbReference type="RefSeq" id="WP_048095762.1">
    <property type="nucleotide sequence ID" value="NZ_CP006577.1"/>
</dbReference>
<evidence type="ECO:0000313" key="1">
    <source>
        <dbReference type="EMBL" id="AIG98395.1"/>
    </source>
</evidence>
<gene>
    <name evidence="1" type="ORF">AFULGI_00016340</name>
</gene>
<dbReference type="HOGENOM" id="CLU_2433670_0_0_2"/>
<dbReference type="GeneID" id="24795135"/>
<dbReference type="AlphaFoldDB" id="A0A075WD86"/>
<accession>A0A075WD86</accession>
<dbReference type="EMBL" id="CP006577">
    <property type="protein sequence ID" value="AIG98395.1"/>
    <property type="molecule type" value="Genomic_DNA"/>
</dbReference>
<dbReference type="Proteomes" id="UP000028501">
    <property type="component" value="Chromosome"/>
</dbReference>
<name>A0A075WD86_ARCFL</name>